<dbReference type="Gene3D" id="1.10.10.1400">
    <property type="entry name" value="Terminase, small subunit, N-terminal DNA-binding domain, HTH motif"/>
    <property type="match status" value="1"/>
</dbReference>
<sequence length="140" mass="15220">MALTPKQKRFADEYLIDLNATAAYKRAGYSVKGTTAEVNASRMLGNAKVAQYVQSAMDKRSNDLGIDANYVLTTIKDTIERCSQAVPIRTADGETGEFKFDSAAVLKGCELLGKHLKMFTDKFEVAGNVSLSLTSSDARL</sequence>
<reference evidence="3" key="1">
    <citation type="submission" date="2020-05" db="EMBL/GenBank/DDBJ databases">
        <authorList>
            <person name="Chiriac C."/>
            <person name="Salcher M."/>
            <person name="Ghai R."/>
            <person name="Kavagutti S V."/>
        </authorList>
    </citation>
    <scope>NUCLEOTIDE SEQUENCE</scope>
</reference>
<dbReference type="Pfam" id="PF03592">
    <property type="entry name" value="Terminase_2"/>
    <property type="match status" value="1"/>
</dbReference>
<evidence type="ECO:0000313" key="3">
    <source>
        <dbReference type="EMBL" id="CAB4187537.1"/>
    </source>
</evidence>
<gene>
    <name evidence="3" type="ORF">UFOVP1155_34</name>
</gene>
<dbReference type="EMBL" id="LR797111">
    <property type="protein sequence ID" value="CAB4187537.1"/>
    <property type="molecule type" value="Genomic_DNA"/>
</dbReference>
<evidence type="ECO:0000256" key="2">
    <source>
        <dbReference type="ARBA" id="ARBA00023219"/>
    </source>
</evidence>
<dbReference type="InterPro" id="IPR038713">
    <property type="entry name" value="Terminase_Gp1_N_sf"/>
</dbReference>
<dbReference type="GO" id="GO:0051276">
    <property type="term" value="P:chromosome organization"/>
    <property type="evidence" value="ECO:0007669"/>
    <property type="project" value="InterPro"/>
</dbReference>
<keyword evidence="1" id="KW-1188">Viral release from host cell</keyword>
<proteinExistence type="predicted"/>
<dbReference type="PANTHER" id="PTHR41328:SF2">
    <property type="entry name" value="TERMINASE SMALL SUBUNIT"/>
    <property type="match status" value="1"/>
</dbReference>
<name>A0A6J5QYA4_9CAUD</name>
<dbReference type="InterPro" id="IPR005335">
    <property type="entry name" value="Terminase_ssu"/>
</dbReference>
<accession>A0A6J5QYA4</accession>
<keyword evidence="2" id="KW-0231">Viral genome packaging</keyword>
<dbReference type="InterPro" id="IPR052404">
    <property type="entry name" value="SPP1-like_terminase"/>
</dbReference>
<protein>
    <submittedName>
        <fullName evidence="3">Terminase small subunit</fullName>
    </submittedName>
</protein>
<evidence type="ECO:0000256" key="1">
    <source>
        <dbReference type="ARBA" id="ARBA00022612"/>
    </source>
</evidence>
<dbReference type="PANTHER" id="PTHR41328">
    <property type="entry name" value="TERMINASE SMALL SUBUNIT-RELATED"/>
    <property type="match status" value="1"/>
</dbReference>
<organism evidence="3">
    <name type="scientific">uncultured Caudovirales phage</name>
    <dbReference type="NCBI Taxonomy" id="2100421"/>
    <lineage>
        <taxon>Viruses</taxon>
        <taxon>Duplodnaviria</taxon>
        <taxon>Heunggongvirae</taxon>
        <taxon>Uroviricota</taxon>
        <taxon>Caudoviricetes</taxon>
        <taxon>Peduoviridae</taxon>
        <taxon>Maltschvirus</taxon>
        <taxon>Maltschvirus maltsch</taxon>
    </lineage>
</organism>